<dbReference type="EC" id="6.1.1.2" evidence="2 9"/>
<keyword evidence="3 10" id="KW-0436">Ligase</keyword>
<evidence type="ECO:0000256" key="6">
    <source>
        <dbReference type="ARBA" id="ARBA00022917"/>
    </source>
</evidence>
<keyword evidence="7 10" id="KW-0030">Aminoacyl-tRNA synthetase</keyword>
<keyword evidence="5 10" id="KW-0067">ATP-binding</keyword>
<dbReference type="InterPro" id="IPR002306">
    <property type="entry name" value="Trp-tRNA-ligase"/>
</dbReference>
<evidence type="ECO:0000256" key="5">
    <source>
        <dbReference type="ARBA" id="ARBA00022840"/>
    </source>
</evidence>
<dbReference type="RefSeq" id="WP_183734238.1">
    <property type="nucleotide sequence ID" value="NZ_JACHID010000023.1"/>
</dbReference>
<evidence type="ECO:0000256" key="3">
    <source>
        <dbReference type="ARBA" id="ARBA00022598"/>
    </source>
</evidence>
<evidence type="ECO:0000256" key="1">
    <source>
        <dbReference type="ARBA" id="ARBA00005594"/>
    </source>
</evidence>
<gene>
    <name evidence="11" type="ORF">HNR37_002255</name>
</gene>
<evidence type="ECO:0000256" key="4">
    <source>
        <dbReference type="ARBA" id="ARBA00022741"/>
    </source>
</evidence>
<evidence type="ECO:0000256" key="10">
    <source>
        <dbReference type="RuleBase" id="RU363036"/>
    </source>
</evidence>
<keyword evidence="12" id="KW-1185">Reference proteome</keyword>
<dbReference type="PANTHER" id="PTHR43766:SF1">
    <property type="entry name" value="TRYPTOPHAN--TRNA LIGASE, MITOCHONDRIAL"/>
    <property type="match status" value="1"/>
</dbReference>
<dbReference type="InterPro" id="IPR002305">
    <property type="entry name" value="aa-tRNA-synth_Ic"/>
</dbReference>
<dbReference type="InterPro" id="IPR001412">
    <property type="entry name" value="aa-tRNA-synth_I_CS"/>
</dbReference>
<evidence type="ECO:0000313" key="12">
    <source>
        <dbReference type="Proteomes" id="UP000528322"/>
    </source>
</evidence>
<keyword evidence="6 10" id="KW-0648">Protein biosynthesis</keyword>
<comment type="caution">
    <text evidence="11">The sequence shown here is derived from an EMBL/GenBank/DDBJ whole genome shotgun (WGS) entry which is preliminary data.</text>
</comment>
<comment type="similarity">
    <text evidence="1 10">Belongs to the class-I aminoacyl-tRNA synthetase family.</text>
</comment>
<dbReference type="CDD" id="cd00806">
    <property type="entry name" value="TrpRS_core"/>
    <property type="match status" value="1"/>
</dbReference>
<dbReference type="PANTHER" id="PTHR43766">
    <property type="entry name" value="TRYPTOPHAN--TRNA LIGASE, MITOCHONDRIAL"/>
    <property type="match status" value="1"/>
</dbReference>
<dbReference type="FunFam" id="1.10.240.10:FF:000005">
    <property type="entry name" value="Tryptophan--tRNA ligase"/>
    <property type="match status" value="1"/>
</dbReference>
<dbReference type="GO" id="GO:0005829">
    <property type="term" value="C:cytosol"/>
    <property type="evidence" value="ECO:0007669"/>
    <property type="project" value="TreeGrafter"/>
</dbReference>
<reference evidence="11 12" key="1">
    <citation type="submission" date="2020-08" db="EMBL/GenBank/DDBJ databases">
        <title>Genomic Encyclopedia of Type Strains, Phase IV (KMG-IV): sequencing the most valuable type-strain genomes for metagenomic binning, comparative biology and taxonomic classification.</title>
        <authorList>
            <person name="Goeker M."/>
        </authorList>
    </citation>
    <scope>NUCLEOTIDE SEQUENCE [LARGE SCALE GENOMIC DNA]</scope>
    <source>
        <strain evidence="11 12">DSM 22071</strain>
    </source>
</reference>
<organism evidence="11 12">
    <name type="scientific">Desulfurispira natronophila</name>
    <dbReference type="NCBI Taxonomy" id="682562"/>
    <lineage>
        <taxon>Bacteria</taxon>
        <taxon>Pseudomonadati</taxon>
        <taxon>Chrysiogenota</taxon>
        <taxon>Chrysiogenia</taxon>
        <taxon>Chrysiogenales</taxon>
        <taxon>Chrysiogenaceae</taxon>
        <taxon>Desulfurispira</taxon>
    </lineage>
</organism>
<dbReference type="Proteomes" id="UP000528322">
    <property type="component" value="Unassembled WGS sequence"/>
</dbReference>
<keyword evidence="4 10" id="KW-0547">Nucleotide-binding</keyword>
<name>A0A7W8DI23_9BACT</name>
<dbReference type="Gene3D" id="1.10.240.10">
    <property type="entry name" value="Tyrosyl-Transfer RNA Synthetase"/>
    <property type="match status" value="1"/>
</dbReference>
<dbReference type="InterPro" id="IPR014729">
    <property type="entry name" value="Rossmann-like_a/b/a_fold"/>
</dbReference>
<accession>A0A7W8DI23</accession>
<evidence type="ECO:0000256" key="7">
    <source>
        <dbReference type="ARBA" id="ARBA00023146"/>
    </source>
</evidence>
<evidence type="ECO:0000256" key="9">
    <source>
        <dbReference type="NCBIfam" id="TIGR00233"/>
    </source>
</evidence>
<dbReference type="NCBIfam" id="TIGR00233">
    <property type="entry name" value="trpS"/>
    <property type="match status" value="1"/>
</dbReference>
<dbReference type="GO" id="GO:0005524">
    <property type="term" value="F:ATP binding"/>
    <property type="evidence" value="ECO:0007669"/>
    <property type="project" value="UniProtKB-KW"/>
</dbReference>
<dbReference type="FunFam" id="3.40.50.620:FF:000094">
    <property type="entry name" value="Tryptophan--tRNA ligase"/>
    <property type="match status" value="1"/>
</dbReference>
<dbReference type="Pfam" id="PF00579">
    <property type="entry name" value="tRNA-synt_1b"/>
    <property type="match status" value="1"/>
</dbReference>
<protein>
    <recommendedName>
        <fullName evidence="2 9">Tryptophan--tRNA ligase</fullName>
        <ecNumber evidence="2 9">6.1.1.2</ecNumber>
    </recommendedName>
</protein>
<dbReference type="InterPro" id="IPR050203">
    <property type="entry name" value="Trp-tRNA_synthetase"/>
</dbReference>
<evidence type="ECO:0000313" key="11">
    <source>
        <dbReference type="EMBL" id="MBB5022908.1"/>
    </source>
</evidence>
<dbReference type="GO" id="GO:0006436">
    <property type="term" value="P:tryptophanyl-tRNA aminoacylation"/>
    <property type="evidence" value="ECO:0007669"/>
    <property type="project" value="UniProtKB-UniRule"/>
</dbReference>
<dbReference type="Gene3D" id="3.40.50.620">
    <property type="entry name" value="HUPs"/>
    <property type="match status" value="1"/>
</dbReference>
<evidence type="ECO:0000256" key="2">
    <source>
        <dbReference type="ARBA" id="ARBA00013161"/>
    </source>
</evidence>
<comment type="catalytic activity">
    <reaction evidence="8">
        <text>tRNA(Trp) + L-tryptophan + ATP = L-tryptophyl-tRNA(Trp) + AMP + diphosphate + H(+)</text>
        <dbReference type="Rhea" id="RHEA:24080"/>
        <dbReference type="Rhea" id="RHEA-COMP:9671"/>
        <dbReference type="Rhea" id="RHEA-COMP:9705"/>
        <dbReference type="ChEBI" id="CHEBI:15378"/>
        <dbReference type="ChEBI" id="CHEBI:30616"/>
        <dbReference type="ChEBI" id="CHEBI:33019"/>
        <dbReference type="ChEBI" id="CHEBI:57912"/>
        <dbReference type="ChEBI" id="CHEBI:78442"/>
        <dbReference type="ChEBI" id="CHEBI:78535"/>
        <dbReference type="ChEBI" id="CHEBI:456215"/>
        <dbReference type="EC" id="6.1.1.2"/>
    </reaction>
</comment>
<dbReference type="PROSITE" id="PS00178">
    <property type="entry name" value="AA_TRNA_LIGASE_I"/>
    <property type="match status" value="1"/>
</dbReference>
<dbReference type="AlphaFoldDB" id="A0A7W8DI23"/>
<dbReference type="SUPFAM" id="SSF52374">
    <property type="entry name" value="Nucleotidylyl transferase"/>
    <property type="match status" value="1"/>
</dbReference>
<proteinExistence type="inferred from homology"/>
<dbReference type="EMBL" id="JACHID010000023">
    <property type="protein sequence ID" value="MBB5022908.1"/>
    <property type="molecule type" value="Genomic_DNA"/>
</dbReference>
<evidence type="ECO:0000256" key="8">
    <source>
        <dbReference type="ARBA" id="ARBA00049929"/>
    </source>
</evidence>
<dbReference type="GO" id="GO:0004830">
    <property type="term" value="F:tryptophan-tRNA ligase activity"/>
    <property type="evidence" value="ECO:0007669"/>
    <property type="project" value="UniProtKB-UniRule"/>
</dbReference>
<sequence length="331" mass="37580">MTTSILSGMRPTGKLHLGNYFGALKNWVDLQEQGFQCHYFVADWHAITTKHDETENIRQNSIDMVKDWLAAGLDPERSTMFVQSLVKQHAELFTVLAMITPVGWLERCPTYKEQKEQLGETRTANYGFLGYPVLQSADILLYSADFVPVGEDQLPHLEITREIARRFNYLYGNVLKEPQAKLTAVPKLAGTDGRKMSKSYGNVIDMSEEADDLWQKVRQMVTDPARVRKTDPGDPSICSVFDYHKLFSDATQCSELSDGCVNASIGCMDCKKQLCAHMESFIEPMRQRRAGISDKDAMEILHRGSHNAALRAEELMVEVRKSMRLDMECIR</sequence>
<dbReference type="PRINTS" id="PR01039">
    <property type="entry name" value="TRNASYNTHTRP"/>
</dbReference>